<sequence length="162" mass="18568">MNHNLLFTVLLVVSPIVSAFLASVFTYRYLARSQKRDYLYQQRYVAYKELSSQLIGLRKYCLDKISEGELNTLYHSYTLDMGSAQYQNEIVHVVEANAMFLSNGIQTIVQSVVDKLSLLCKAETVILGIANENEKRTYYSFYPIVLTEIEKCLQVLSAETEL</sequence>
<dbReference type="AlphaFoldDB" id="A0AAE3U9P7"/>
<keyword evidence="1" id="KW-0472">Membrane</keyword>
<dbReference type="EMBL" id="JASJOS010000006">
    <property type="protein sequence ID" value="MDJ1481954.1"/>
    <property type="molecule type" value="Genomic_DNA"/>
</dbReference>
<evidence type="ECO:0000256" key="1">
    <source>
        <dbReference type="SAM" id="Phobius"/>
    </source>
</evidence>
<evidence type="ECO:0000313" key="3">
    <source>
        <dbReference type="Proteomes" id="UP001241110"/>
    </source>
</evidence>
<name>A0AAE3U9P7_9BACT</name>
<accession>A0AAE3U9P7</accession>
<dbReference type="Proteomes" id="UP001241110">
    <property type="component" value="Unassembled WGS sequence"/>
</dbReference>
<reference evidence="2" key="1">
    <citation type="submission" date="2023-05" db="EMBL/GenBank/DDBJ databases">
        <authorList>
            <person name="Zhang X."/>
        </authorList>
    </citation>
    <scope>NUCLEOTIDE SEQUENCE</scope>
    <source>
        <strain evidence="2">YF14B1</strain>
    </source>
</reference>
<feature type="transmembrane region" description="Helical" evidence="1">
    <location>
        <begin position="6"/>
        <end position="30"/>
    </location>
</feature>
<keyword evidence="1" id="KW-0812">Transmembrane</keyword>
<organism evidence="2 3">
    <name type="scientific">Xanthocytophaga flava</name>
    <dbReference type="NCBI Taxonomy" id="3048013"/>
    <lineage>
        <taxon>Bacteria</taxon>
        <taxon>Pseudomonadati</taxon>
        <taxon>Bacteroidota</taxon>
        <taxon>Cytophagia</taxon>
        <taxon>Cytophagales</taxon>
        <taxon>Rhodocytophagaceae</taxon>
        <taxon>Xanthocytophaga</taxon>
    </lineage>
</organism>
<dbReference type="RefSeq" id="WP_313980440.1">
    <property type="nucleotide sequence ID" value="NZ_JASJOS010000006.1"/>
</dbReference>
<proteinExistence type="predicted"/>
<comment type="caution">
    <text evidence="2">The sequence shown here is derived from an EMBL/GenBank/DDBJ whole genome shotgun (WGS) entry which is preliminary data.</text>
</comment>
<keyword evidence="1" id="KW-1133">Transmembrane helix</keyword>
<gene>
    <name evidence="2" type="ORF">QNI16_15745</name>
</gene>
<evidence type="ECO:0000313" key="2">
    <source>
        <dbReference type="EMBL" id="MDJ1481954.1"/>
    </source>
</evidence>
<protein>
    <submittedName>
        <fullName evidence="2">Uncharacterized protein</fullName>
    </submittedName>
</protein>